<dbReference type="Proteomes" id="UP001140172">
    <property type="component" value="Unassembled WGS sequence"/>
</dbReference>
<keyword evidence="2" id="KW-1185">Reference proteome</keyword>
<dbReference type="AlphaFoldDB" id="A0A9W8LKR3"/>
<protein>
    <submittedName>
        <fullName evidence="1">Uncharacterized protein</fullName>
    </submittedName>
</protein>
<dbReference type="OrthoDB" id="5582394at2759"/>
<name>A0A9W8LKR3_9FUNG</name>
<gene>
    <name evidence="1" type="ORF">GGI15_002250</name>
</gene>
<reference evidence="1" key="1">
    <citation type="submission" date="2022-07" db="EMBL/GenBank/DDBJ databases">
        <title>Phylogenomic reconstructions and comparative analyses of Kickxellomycotina fungi.</title>
        <authorList>
            <person name="Reynolds N.K."/>
            <person name="Stajich J.E."/>
            <person name="Barry K."/>
            <person name="Grigoriev I.V."/>
            <person name="Crous P."/>
            <person name="Smith M.E."/>
        </authorList>
    </citation>
    <scope>NUCLEOTIDE SEQUENCE</scope>
    <source>
        <strain evidence="1">BCRC 34489</strain>
    </source>
</reference>
<evidence type="ECO:0000313" key="1">
    <source>
        <dbReference type="EMBL" id="KAJ2784449.1"/>
    </source>
</evidence>
<evidence type="ECO:0000313" key="2">
    <source>
        <dbReference type="Proteomes" id="UP001140172"/>
    </source>
</evidence>
<sequence length="561" mass="61029">MLDKLPASVIQQIGRYLRAWTYSQPSLQSYAHTCRRIYPLVIRQAYEYFSLSDVLLPSTLHHPSSWLPRFAAVQRHLTRVLISDSPKIPAEIWENALQELEKLQWSHVRMLSFEIDGIRNEGNVASMLVGFAKRHLAHVDELWLGVDGRLRFFDPANDPSDAFSRVTELRVIGRYSDTPPPATRDTLAQMPRLATVHLDASACLLTTMGDLVSRQHETLSVLSIDAYSAALAHTLRLSSESPWLSYPALHKLTLSIAHTFANLLDSRRVPRLALLSSSHAHYPVSARGVHLLRDRPETLLAGQRFAGLRVLAVDALTLGDVHALGASAGHSLDALSVGGLFADVQLADEAQGSSEDFTPAVCMDAPTMAHVLRTCPALSDLRLLVPPAYEDAYNGTPAPATPTCVFERPPMAAPVVWPGHQALRHVCVHAWAMTFDQALMLARSLPQLLSLDWVLRMAHASDGLMDVGRGDGGRLAHVSVAHTVAVRLKHAFKAALLRFAAALQGPLRVLDVYGGLDVLGLAGAVGRVCPGCTATFYPLVPSWADTATSEEEGDDDDGGGG</sequence>
<accession>A0A9W8LKR3</accession>
<dbReference type="EMBL" id="JANBUM010000113">
    <property type="protein sequence ID" value="KAJ2784449.1"/>
    <property type="molecule type" value="Genomic_DNA"/>
</dbReference>
<organism evidence="1 2">
    <name type="scientific">Coemansia interrupta</name>
    <dbReference type="NCBI Taxonomy" id="1126814"/>
    <lineage>
        <taxon>Eukaryota</taxon>
        <taxon>Fungi</taxon>
        <taxon>Fungi incertae sedis</taxon>
        <taxon>Zoopagomycota</taxon>
        <taxon>Kickxellomycotina</taxon>
        <taxon>Kickxellomycetes</taxon>
        <taxon>Kickxellales</taxon>
        <taxon>Kickxellaceae</taxon>
        <taxon>Coemansia</taxon>
    </lineage>
</organism>
<comment type="caution">
    <text evidence="1">The sequence shown here is derived from an EMBL/GenBank/DDBJ whole genome shotgun (WGS) entry which is preliminary data.</text>
</comment>
<proteinExistence type="predicted"/>